<sequence>MIVIYFDLSKAFDKVPHRRLLIKLEAIGIRRYEDLFSVDLAAQEDAWK</sequence>
<evidence type="ECO:0000313" key="2">
    <source>
        <dbReference type="EMBL" id="VDN40150.1"/>
    </source>
</evidence>
<accession>A0A3P7NIJ2</accession>
<name>A0A3P7NIJ2_DIBLA</name>
<proteinExistence type="predicted"/>
<dbReference type="PROSITE" id="PS50878">
    <property type="entry name" value="RT_POL"/>
    <property type="match status" value="1"/>
</dbReference>
<feature type="non-terminal residue" evidence="2">
    <location>
        <position position="48"/>
    </location>
</feature>
<dbReference type="InterPro" id="IPR000477">
    <property type="entry name" value="RT_dom"/>
</dbReference>
<reference evidence="2 3" key="1">
    <citation type="submission" date="2018-11" db="EMBL/GenBank/DDBJ databases">
        <authorList>
            <consortium name="Pathogen Informatics"/>
        </authorList>
    </citation>
    <scope>NUCLEOTIDE SEQUENCE [LARGE SCALE GENOMIC DNA]</scope>
</reference>
<gene>
    <name evidence="2" type="ORF">DILT_LOCUS18153</name>
</gene>
<dbReference type="EMBL" id="UYRU01097791">
    <property type="protein sequence ID" value="VDN40150.1"/>
    <property type="molecule type" value="Genomic_DNA"/>
</dbReference>
<protein>
    <recommendedName>
        <fullName evidence="1">Reverse transcriptase domain-containing protein</fullName>
    </recommendedName>
</protein>
<keyword evidence="3" id="KW-1185">Reference proteome</keyword>
<evidence type="ECO:0000259" key="1">
    <source>
        <dbReference type="PROSITE" id="PS50878"/>
    </source>
</evidence>
<dbReference type="AlphaFoldDB" id="A0A3P7NIJ2"/>
<dbReference type="Proteomes" id="UP000281553">
    <property type="component" value="Unassembled WGS sequence"/>
</dbReference>
<feature type="domain" description="Reverse transcriptase" evidence="1">
    <location>
        <begin position="1"/>
        <end position="48"/>
    </location>
</feature>
<organism evidence="2 3">
    <name type="scientific">Dibothriocephalus latus</name>
    <name type="common">Fish tapeworm</name>
    <name type="synonym">Diphyllobothrium latum</name>
    <dbReference type="NCBI Taxonomy" id="60516"/>
    <lineage>
        <taxon>Eukaryota</taxon>
        <taxon>Metazoa</taxon>
        <taxon>Spiralia</taxon>
        <taxon>Lophotrochozoa</taxon>
        <taxon>Platyhelminthes</taxon>
        <taxon>Cestoda</taxon>
        <taxon>Eucestoda</taxon>
        <taxon>Diphyllobothriidea</taxon>
        <taxon>Diphyllobothriidae</taxon>
        <taxon>Dibothriocephalus</taxon>
    </lineage>
</organism>
<dbReference type="OrthoDB" id="6276683at2759"/>
<evidence type="ECO:0000313" key="3">
    <source>
        <dbReference type="Proteomes" id="UP000281553"/>
    </source>
</evidence>